<dbReference type="EC" id="3.2.1.4" evidence="3"/>
<dbReference type="GeneID" id="130466347"/>
<sequence>MEPICSMLQLQLWHSTSTVICLQDTNSRSFVAASNLDLLTADLLGFTKKQMDYILGANPQQRSYMLGFGKNFPQQPHHRGASNPVMPKSQLSSSDLC</sequence>
<evidence type="ECO:0000313" key="12">
    <source>
        <dbReference type="RefSeq" id="XP_056691285.1"/>
    </source>
</evidence>
<keyword evidence="4" id="KW-0378">Hydrolase</keyword>
<dbReference type="InterPro" id="IPR001701">
    <property type="entry name" value="Glyco_hydro_9"/>
</dbReference>
<dbReference type="InterPro" id="IPR008928">
    <property type="entry name" value="6-hairpin_glycosidase_sf"/>
</dbReference>
<dbReference type="SUPFAM" id="SSF48208">
    <property type="entry name" value="Six-hairpin glycosidases"/>
    <property type="match status" value="1"/>
</dbReference>
<name>A0ABM3R6P2_SPIOL</name>
<keyword evidence="7" id="KW-0326">Glycosidase</keyword>
<evidence type="ECO:0000256" key="3">
    <source>
        <dbReference type="ARBA" id="ARBA00012601"/>
    </source>
</evidence>
<evidence type="ECO:0000256" key="5">
    <source>
        <dbReference type="ARBA" id="ARBA00023001"/>
    </source>
</evidence>
<keyword evidence="5" id="KW-0136">Cellulose degradation</keyword>
<keyword evidence="6" id="KW-0119">Carbohydrate metabolism</keyword>
<keyword evidence="11" id="KW-1185">Reference proteome</keyword>
<evidence type="ECO:0000313" key="11">
    <source>
        <dbReference type="Proteomes" id="UP000813463"/>
    </source>
</evidence>
<reference evidence="12" key="2">
    <citation type="submission" date="2025-08" db="UniProtKB">
        <authorList>
            <consortium name="RefSeq"/>
        </authorList>
    </citation>
    <scope>IDENTIFICATION</scope>
    <source>
        <tissue evidence="12">Leaf</tissue>
    </source>
</reference>
<dbReference type="InterPro" id="IPR012341">
    <property type="entry name" value="6hp_glycosidase-like_sf"/>
</dbReference>
<evidence type="ECO:0000256" key="9">
    <source>
        <dbReference type="SAM" id="MobiDB-lite"/>
    </source>
</evidence>
<keyword evidence="8" id="KW-0624">Polysaccharide degradation</keyword>
<proteinExistence type="inferred from homology"/>
<evidence type="ECO:0000256" key="1">
    <source>
        <dbReference type="ARBA" id="ARBA00000966"/>
    </source>
</evidence>
<reference evidence="11" key="1">
    <citation type="journal article" date="2021" name="Nat. Commun.">
        <title>Genomic analyses provide insights into spinach domestication and the genetic basis of agronomic traits.</title>
        <authorList>
            <person name="Cai X."/>
            <person name="Sun X."/>
            <person name="Xu C."/>
            <person name="Sun H."/>
            <person name="Wang X."/>
            <person name="Ge C."/>
            <person name="Zhang Z."/>
            <person name="Wang Q."/>
            <person name="Fei Z."/>
            <person name="Jiao C."/>
            <person name="Wang Q."/>
        </authorList>
    </citation>
    <scope>NUCLEOTIDE SEQUENCE [LARGE SCALE GENOMIC DNA]</scope>
    <source>
        <strain evidence="11">cv. Varoflay</strain>
    </source>
</reference>
<protein>
    <recommendedName>
        <fullName evidence="3">cellulase</fullName>
        <ecNumber evidence="3">3.2.1.4</ecNumber>
    </recommendedName>
</protein>
<dbReference type="RefSeq" id="XP_056691285.1">
    <property type="nucleotide sequence ID" value="XM_056835307.1"/>
</dbReference>
<evidence type="ECO:0000256" key="7">
    <source>
        <dbReference type="ARBA" id="ARBA00023295"/>
    </source>
</evidence>
<dbReference type="PANTHER" id="PTHR22298">
    <property type="entry name" value="ENDO-1,4-BETA-GLUCANASE"/>
    <property type="match status" value="1"/>
</dbReference>
<dbReference type="Pfam" id="PF00759">
    <property type="entry name" value="Glyco_hydro_9"/>
    <property type="match status" value="1"/>
</dbReference>
<comment type="similarity">
    <text evidence="2">Belongs to the glycosyl hydrolase 9 (cellulase E) family.</text>
</comment>
<evidence type="ECO:0000256" key="2">
    <source>
        <dbReference type="ARBA" id="ARBA00007072"/>
    </source>
</evidence>
<evidence type="ECO:0000256" key="8">
    <source>
        <dbReference type="ARBA" id="ARBA00023326"/>
    </source>
</evidence>
<accession>A0ABM3R6P2</accession>
<evidence type="ECO:0000259" key="10">
    <source>
        <dbReference type="Pfam" id="PF00759"/>
    </source>
</evidence>
<dbReference type="Proteomes" id="UP000813463">
    <property type="component" value="Chromosome 1"/>
</dbReference>
<gene>
    <name evidence="12" type="primary">LOC130466347</name>
</gene>
<dbReference type="Gene3D" id="1.50.10.10">
    <property type="match status" value="1"/>
</dbReference>
<organism evidence="11 12">
    <name type="scientific">Spinacia oleracea</name>
    <name type="common">Spinach</name>
    <dbReference type="NCBI Taxonomy" id="3562"/>
    <lineage>
        <taxon>Eukaryota</taxon>
        <taxon>Viridiplantae</taxon>
        <taxon>Streptophyta</taxon>
        <taxon>Embryophyta</taxon>
        <taxon>Tracheophyta</taxon>
        <taxon>Spermatophyta</taxon>
        <taxon>Magnoliopsida</taxon>
        <taxon>eudicotyledons</taxon>
        <taxon>Gunneridae</taxon>
        <taxon>Pentapetalae</taxon>
        <taxon>Caryophyllales</taxon>
        <taxon>Chenopodiaceae</taxon>
        <taxon>Chenopodioideae</taxon>
        <taxon>Anserineae</taxon>
        <taxon>Spinacia</taxon>
    </lineage>
</organism>
<evidence type="ECO:0000256" key="6">
    <source>
        <dbReference type="ARBA" id="ARBA00023277"/>
    </source>
</evidence>
<comment type="catalytic activity">
    <reaction evidence="1">
        <text>Endohydrolysis of (1-&gt;4)-beta-D-glucosidic linkages in cellulose, lichenin and cereal beta-D-glucans.</text>
        <dbReference type="EC" id="3.2.1.4"/>
    </reaction>
</comment>
<evidence type="ECO:0000256" key="4">
    <source>
        <dbReference type="ARBA" id="ARBA00022801"/>
    </source>
</evidence>
<feature type="region of interest" description="Disordered" evidence="9">
    <location>
        <begin position="68"/>
        <end position="97"/>
    </location>
</feature>
<feature type="domain" description="Glycoside hydrolase family 9" evidence="10">
    <location>
        <begin position="22"/>
        <end position="88"/>
    </location>
</feature>